<evidence type="ECO:0000256" key="10">
    <source>
        <dbReference type="ARBA" id="ARBA00023310"/>
    </source>
</evidence>
<dbReference type="PANTHER" id="PTHR11410:SF0">
    <property type="entry name" value="ATP SYNTHASE SUBUNIT A"/>
    <property type="match status" value="1"/>
</dbReference>
<evidence type="ECO:0000256" key="4">
    <source>
        <dbReference type="ARBA" id="ARBA00022547"/>
    </source>
</evidence>
<evidence type="ECO:0000256" key="6">
    <source>
        <dbReference type="ARBA" id="ARBA00022781"/>
    </source>
</evidence>
<feature type="transmembrane region" description="Helical" evidence="12">
    <location>
        <begin position="57"/>
        <end position="79"/>
    </location>
</feature>
<protein>
    <recommendedName>
        <fullName evidence="11">ATP synthase subunit a</fullName>
    </recommendedName>
</protein>
<evidence type="ECO:0000256" key="8">
    <source>
        <dbReference type="ARBA" id="ARBA00023065"/>
    </source>
</evidence>
<evidence type="ECO:0000313" key="13">
    <source>
        <dbReference type="EMBL" id="AJP76843.1"/>
    </source>
</evidence>
<dbReference type="SUPFAM" id="SSF81336">
    <property type="entry name" value="F1F0 ATP synthase subunit A"/>
    <property type="match status" value="1"/>
</dbReference>
<evidence type="ECO:0000256" key="7">
    <source>
        <dbReference type="ARBA" id="ARBA00022989"/>
    </source>
</evidence>
<dbReference type="GO" id="GO:0005743">
    <property type="term" value="C:mitochondrial inner membrane"/>
    <property type="evidence" value="ECO:0007669"/>
    <property type="project" value="UniProtKB-SubCell"/>
</dbReference>
<feature type="transmembrane region" description="Helical" evidence="12">
    <location>
        <begin position="85"/>
        <end position="110"/>
    </location>
</feature>
<reference evidence="13" key="1">
    <citation type="submission" date="2014-12" db="EMBL/GenBank/DDBJ databases">
        <authorList>
            <person name="Jaenicke S."/>
        </authorList>
    </citation>
    <scope>NUCLEOTIDE SEQUENCE</scope>
</reference>
<evidence type="ECO:0000256" key="11">
    <source>
        <dbReference type="RuleBase" id="RU004450"/>
    </source>
</evidence>
<dbReference type="InterPro" id="IPR045083">
    <property type="entry name" value="ATP_synth_F0_asu_bact/mt"/>
</dbReference>
<name>A0A0U1Z445_9CRUS</name>
<dbReference type="PRINTS" id="PR00123">
    <property type="entry name" value="ATPASEA"/>
</dbReference>
<dbReference type="GO" id="GO:0045259">
    <property type="term" value="C:proton-transporting ATP synthase complex"/>
    <property type="evidence" value="ECO:0007669"/>
    <property type="project" value="UniProtKB-KW"/>
</dbReference>
<dbReference type="InterPro" id="IPR023011">
    <property type="entry name" value="ATP_synth_F0_asu_AS"/>
</dbReference>
<comment type="similarity">
    <text evidence="2">Belongs to the ATPase A chain family.</text>
</comment>
<keyword evidence="3" id="KW-0813">Transport</keyword>
<evidence type="ECO:0000256" key="2">
    <source>
        <dbReference type="ARBA" id="ARBA00006810"/>
    </source>
</evidence>
<dbReference type="GO" id="GO:0046933">
    <property type="term" value="F:proton-transporting ATP synthase activity, rotational mechanism"/>
    <property type="evidence" value="ECO:0007669"/>
    <property type="project" value="TreeGrafter"/>
</dbReference>
<dbReference type="NCBIfam" id="TIGR01131">
    <property type="entry name" value="ATP_synt_6_or_A"/>
    <property type="match status" value="1"/>
</dbReference>
<keyword evidence="4" id="KW-0138">CF(0)</keyword>
<organism evidence="13">
    <name type="scientific">Phallocryptus tserensodnomi</name>
    <dbReference type="NCBI Taxonomy" id="1383053"/>
    <lineage>
        <taxon>Eukaryota</taxon>
        <taxon>Metazoa</taxon>
        <taxon>Ecdysozoa</taxon>
        <taxon>Arthropoda</taxon>
        <taxon>Crustacea</taxon>
        <taxon>Branchiopoda</taxon>
        <taxon>Anostraca</taxon>
        <taxon>Thamnocephalidae</taxon>
        <taxon>Phallocryptus</taxon>
    </lineage>
</organism>
<dbReference type="EMBL" id="KP273592">
    <property type="protein sequence ID" value="AJP76843.1"/>
    <property type="molecule type" value="Genomic_DNA"/>
</dbReference>
<comment type="subcellular location">
    <subcellularLocation>
        <location evidence="1">Membrane</location>
        <topology evidence="1">Multi-pass membrane protein</topology>
    </subcellularLocation>
    <subcellularLocation>
        <location evidence="11">Mitochondrion inner membrane</location>
        <topology evidence="11">Multi-pass membrane protein</topology>
    </subcellularLocation>
</comment>
<keyword evidence="6" id="KW-0375">Hydrogen ion transport</keyword>
<evidence type="ECO:0000256" key="9">
    <source>
        <dbReference type="ARBA" id="ARBA00023136"/>
    </source>
</evidence>
<feature type="transmembrane region" description="Helical" evidence="12">
    <location>
        <begin position="15"/>
        <end position="36"/>
    </location>
</feature>
<proteinExistence type="inferred from homology"/>
<evidence type="ECO:0000256" key="12">
    <source>
        <dbReference type="SAM" id="Phobius"/>
    </source>
</evidence>
<dbReference type="CDD" id="cd00310">
    <property type="entry name" value="ATP-synt_Fo_a_6"/>
    <property type="match status" value="1"/>
</dbReference>
<dbReference type="AlphaFoldDB" id="A0A0U1Z445"/>
<dbReference type="InterPro" id="IPR035908">
    <property type="entry name" value="F0_ATP_A_sf"/>
</dbReference>
<dbReference type="Pfam" id="PF00119">
    <property type="entry name" value="ATP-synt_A"/>
    <property type="match status" value="1"/>
</dbReference>
<dbReference type="InterPro" id="IPR000568">
    <property type="entry name" value="ATP_synth_F0_asu"/>
</dbReference>
<keyword evidence="8" id="KW-0406">Ion transport</keyword>
<keyword evidence="10" id="KW-0066">ATP synthesis</keyword>
<gene>
    <name evidence="13" type="primary">ATP6</name>
</gene>
<keyword evidence="5 12" id="KW-0812">Transmembrane</keyword>
<keyword evidence="13" id="KW-0496">Mitochondrion</keyword>
<keyword evidence="9 12" id="KW-0472">Membrane</keyword>
<evidence type="ECO:0000256" key="1">
    <source>
        <dbReference type="ARBA" id="ARBA00004141"/>
    </source>
</evidence>
<feature type="transmembrane region" description="Helical" evidence="12">
    <location>
        <begin position="184"/>
        <end position="210"/>
    </location>
</feature>
<dbReference type="GeneID" id="23764792"/>
<dbReference type="CTD" id="4508"/>
<reference evidence="13" key="2">
    <citation type="journal article" date="2015" name="Mitochondrial DNA">
        <title>The complete mitogenome of the fairy shrimp Phallocryptus tserensodnomi (Crustacea: Anostraca: Thamnocephalidae).</title>
        <authorList>
            <person name="Fan Y.P."/>
            <person name="Lu B."/>
            <person name="Yang J.S."/>
        </authorList>
    </citation>
    <scope>NUCLEOTIDE SEQUENCE</scope>
</reference>
<accession>A0A0U1Z445</accession>
<dbReference type="PANTHER" id="PTHR11410">
    <property type="entry name" value="ATP SYNTHASE SUBUNIT A"/>
    <property type="match status" value="1"/>
</dbReference>
<dbReference type="RefSeq" id="YP_009128545.1">
    <property type="nucleotide sequence ID" value="NC_026710.1"/>
</dbReference>
<evidence type="ECO:0000256" key="3">
    <source>
        <dbReference type="ARBA" id="ARBA00022448"/>
    </source>
</evidence>
<evidence type="ECO:0000256" key="5">
    <source>
        <dbReference type="ARBA" id="ARBA00022692"/>
    </source>
</evidence>
<feature type="transmembrane region" description="Helical" evidence="12">
    <location>
        <begin position="122"/>
        <end position="142"/>
    </location>
</feature>
<dbReference type="PROSITE" id="PS00449">
    <property type="entry name" value="ATPASE_A"/>
    <property type="match status" value="1"/>
</dbReference>
<dbReference type="Gene3D" id="1.20.120.220">
    <property type="entry name" value="ATP synthase, F0 complex, subunit A"/>
    <property type="match status" value="1"/>
</dbReference>
<keyword evidence="7 12" id="KW-1133">Transmembrane helix</keyword>
<geneLocation type="mitochondrion" evidence="13"/>
<sequence length="219" mass="24336">MMTNLFSVFDPTSSIFSNWLSLFSGIILLPVSFWLLPNRALTIWKQLLGKLDSEFSLLLGPMKMGATLLFVSLFSFILYNNFLGLFPYIFTATSHLVVTLSLALPLWFSFILFSWIRETTHALAHLVPLGTPMALMPFMVLIELISNFIRPITLSVRLAANMIAGHLLLTLLGNQGPLSGIYSVGLILLSQVLLLVLEFSVAIIQSYVFATLATLYASE</sequence>